<keyword evidence="2" id="KW-0378">Hydrolase</keyword>
<evidence type="ECO:0000313" key="6">
    <source>
        <dbReference type="Proteomes" id="UP000255367"/>
    </source>
</evidence>
<evidence type="ECO:0000256" key="2">
    <source>
        <dbReference type="ARBA" id="ARBA00022801"/>
    </source>
</evidence>
<dbReference type="InterPro" id="IPR014015">
    <property type="entry name" value="Helicase_SF3_DNA-vir"/>
</dbReference>
<evidence type="ECO:0000313" key="5">
    <source>
        <dbReference type="EMBL" id="SUP44360.1"/>
    </source>
</evidence>
<dbReference type="InterPro" id="IPR045455">
    <property type="entry name" value="NrS-1_pol-like_helicase"/>
</dbReference>
<dbReference type="GO" id="GO:0016787">
    <property type="term" value="F:hydrolase activity"/>
    <property type="evidence" value="ECO:0007669"/>
    <property type="project" value="UniProtKB-KW"/>
</dbReference>
<evidence type="ECO:0000256" key="3">
    <source>
        <dbReference type="ARBA" id="ARBA00022840"/>
    </source>
</evidence>
<evidence type="ECO:0000256" key="1">
    <source>
        <dbReference type="ARBA" id="ARBA00022741"/>
    </source>
</evidence>
<evidence type="ECO:0000259" key="4">
    <source>
        <dbReference type="PROSITE" id="PS51206"/>
    </source>
</evidence>
<keyword evidence="3" id="KW-0067">ATP-binding</keyword>
<dbReference type="PANTHER" id="PTHR35372:SF2">
    <property type="entry name" value="SF3 HELICASE DOMAIN-CONTAINING PROTEIN"/>
    <property type="match status" value="1"/>
</dbReference>
<keyword evidence="6" id="KW-1185">Reference proteome</keyword>
<dbReference type="SUPFAM" id="SSF52540">
    <property type="entry name" value="P-loop containing nucleoside triphosphate hydrolases"/>
    <property type="match status" value="1"/>
</dbReference>
<dbReference type="NCBIfam" id="TIGR01613">
    <property type="entry name" value="primase_Cterm"/>
    <property type="match status" value="1"/>
</dbReference>
<dbReference type="PANTHER" id="PTHR35372">
    <property type="entry name" value="ATP BINDING PROTEIN-RELATED"/>
    <property type="match status" value="1"/>
</dbReference>
<sequence length="454" mass="52883">MFRNGKYFNGRTFLHQQLGDDLINELKICRIRQNKYEEDGNIFNRDLMFYSEEYGVYKTLPSKKLNAEIRRRIKNISNNRQREVRLYIEDMAEIKDIKFENYIATKNVILDVFNRATFRYSPDIICTRYIPTEYNRLQSECSILDKFMNTITCGNKDIENLLYEFIGYCLSPTIFIHQFFIIIGEGSNGKSTFFKLLTELLGHWNVGNTPLNKYGGRFELAGMEYIAVNIGDDISDKALLETDNLKKLVSGDPVKVEQKGKQGYVIYPTCKHIFSANTMPRVVDTSGGMKRRFVAIPFNADFKKNGDPEILNKIIEAGGLTVLMNRALEGLQRLRSAYQFTMCDEVLLTTEEHLKEMNPLAIFNDMWLNNEFEPYESPTAKEFVCVPINEVVANQYYKFYKDFCKQYGFEALGITRFNREMKRLGYEKTRCWNGNLRGKYVYALMLKECANSSK</sequence>
<dbReference type="InterPro" id="IPR051620">
    <property type="entry name" value="ORF904-like_C"/>
</dbReference>
<dbReference type="PROSITE" id="PS51206">
    <property type="entry name" value="SF3_HELICASE_1"/>
    <property type="match status" value="1"/>
</dbReference>
<dbReference type="OrthoDB" id="9763644at2"/>
<accession>A0A380NLY6</accession>
<protein>
    <submittedName>
        <fullName evidence="5">Phage/plasmid primase, P4 family, C-terminal domain</fullName>
    </submittedName>
</protein>
<gene>
    <name evidence="5" type="ORF">NCTC12020_01622</name>
</gene>
<feature type="domain" description="SF3 helicase" evidence="4">
    <location>
        <begin position="157"/>
        <end position="311"/>
    </location>
</feature>
<dbReference type="AlphaFoldDB" id="A0A380NLY6"/>
<dbReference type="InterPro" id="IPR006500">
    <property type="entry name" value="Helicase_put_C_phage/plasmid"/>
</dbReference>
<dbReference type="RefSeq" id="WP_115310735.1">
    <property type="nucleotide sequence ID" value="NZ_UHIO01000001.1"/>
</dbReference>
<dbReference type="EMBL" id="UHIO01000001">
    <property type="protein sequence ID" value="SUP44360.1"/>
    <property type="molecule type" value="Genomic_DNA"/>
</dbReference>
<organism evidence="5 6">
    <name type="scientific">Veillonella criceti</name>
    <dbReference type="NCBI Taxonomy" id="103891"/>
    <lineage>
        <taxon>Bacteria</taxon>
        <taxon>Bacillati</taxon>
        <taxon>Bacillota</taxon>
        <taxon>Negativicutes</taxon>
        <taxon>Veillonellales</taxon>
        <taxon>Veillonellaceae</taxon>
        <taxon>Veillonella</taxon>
    </lineage>
</organism>
<dbReference type="GO" id="GO:0005524">
    <property type="term" value="F:ATP binding"/>
    <property type="evidence" value="ECO:0007669"/>
    <property type="project" value="UniProtKB-KW"/>
</dbReference>
<dbReference type="Proteomes" id="UP000255367">
    <property type="component" value="Unassembled WGS sequence"/>
</dbReference>
<reference evidence="5 6" key="1">
    <citation type="submission" date="2018-06" db="EMBL/GenBank/DDBJ databases">
        <authorList>
            <consortium name="Pathogen Informatics"/>
            <person name="Doyle S."/>
        </authorList>
    </citation>
    <scope>NUCLEOTIDE SEQUENCE [LARGE SCALE GENOMIC DNA]</scope>
    <source>
        <strain evidence="5 6">NCTC12020</strain>
    </source>
</reference>
<dbReference type="Pfam" id="PF19263">
    <property type="entry name" value="DUF5906"/>
    <property type="match status" value="1"/>
</dbReference>
<dbReference type="Gene3D" id="3.40.50.300">
    <property type="entry name" value="P-loop containing nucleotide triphosphate hydrolases"/>
    <property type="match status" value="1"/>
</dbReference>
<dbReference type="InterPro" id="IPR027417">
    <property type="entry name" value="P-loop_NTPase"/>
</dbReference>
<keyword evidence="1" id="KW-0547">Nucleotide-binding</keyword>
<proteinExistence type="predicted"/>
<name>A0A380NLY6_9FIRM</name>